<dbReference type="CDD" id="cd05930">
    <property type="entry name" value="A_NRPS"/>
    <property type="match status" value="1"/>
</dbReference>
<dbReference type="CDD" id="cd19543">
    <property type="entry name" value="DCL_NRPS"/>
    <property type="match status" value="1"/>
</dbReference>
<comment type="caution">
    <text evidence="6">The sequence shown here is derived from an EMBL/GenBank/DDBJ whole genome shotgun (WGS) entry which is preliminary data.</text>
</comment>
<dbReference type="NCBIfam" id="TIGR01720">
    <property type="entry name" value="NRPS-para261"/>
    <property type="match status" value="1"/>
</dbReference>
<dbReference type="Pfam" id="PF13193">
    <property type="entry name" value="AMP-binding_C"/>
    <property type="match status" value="1"/>
</dbReference>
<comment type="cofactor">
    <cofactor evidence="1">
        <name>pantetheine 4'-phosphate</name>
        <dbReference type="ChEBI" id="CHEBI:47942"/>
    </cofactor>
</comment>
<dbReference type="Gene3D" id="3.30.300.30">
    <property type="match status" value="1"/>
</dbReference>
<dbReference type="InterPro" id="IPR009081">
    <property type="entry name" value="PP-bd_ACP"/>
</dbReference>
<dbReference type="Gene3D" id="3.30.559.10">
    <property type="entry name" value="Chloramphenicol acetyltransferase-like domain"/>
    <property type="match status" value="2"/>
</dbReference>
<evidence type="ECO:0000256" key="4">
    <source>
        <dbReference type="ARBA" id="ARBA00022553"/>
    </source>
</evidence>
<reference evidence="6 7" key="1">
    <citation type="submission" date="2018-08" db="EMBL/GenBank/DDBJ databases">
        <title>Recombination of ecologically and evolutionarily significant loci maintains genetic cohesion in the Pseudomonas syringae species complex.</title>
        <authorList>
            <person name="Dillon M."/>
            <person name="Thakur S."/>
            <person name="Almeida R.N.D."/>
            <person name="Weir B.S."/>
            <person name="Guttman D.S."/>
        </authorList>
    </citation>
    <scope>NUCLEOTIDE SEQUENCE [LARGE SCALE GENOMIC DNA]</scope>
    <source>
        <strain evidence="6 7">ICMP 7496</strain>
    </source>
</reference>
<dbReference type="PROSITE" id="PS00012">
    <property type="entry name" value="PHOSPHOPANTETHEINE"/>
    <property type="match status" value="1"/>
</dbReference>
<dbReference type="Gene3D" id="1.10.1200.10">
    <property type="entry name" value="ACP-like"/>
    <property type="match status" value="1"/>
</dbReference>
<evidence type="ECO:0000256" key="1">
    <source>
        <dbReference type="ARBA" id="ARBA00001957"/>
    </source>
</evidence>
<accession>A0A3M6F1N9</accession>
<dbReference type="InterPro" id="IPR036736">
    <property type="entry name" value="ACP-like_sf"/>
</dbReference>
<dbReference type="SMART" id="SM00823">
    <property type="entry name" value="PKS_PP"/>
    <property type="match status" value="1"/>
</dbReference>
<dbReference type="InterPro" id="IPR010071">
    <property type="entry name" value="AA_adenyl_dom"/>
</dbReference>
<comment type="similarity">
    <text evidence="2">Belongs to the ATP-dependent AMP-binding enzyme family.</text>
</comment>
<dbReference type="InterPro" id="IPR001242">
    <property type="entry name" value="Condensation_dom"/>
</dbReference>
<dbReference type="SUPFAM" id="SSF47336">
    <property type="entry name" value="ACP-like"/>
    <property type="match status" value="1"/>
</dbReference>
<dbReference type="Gene3D" id="2.30.38.10">
    <property type="entry name" value="Luciferase, Domain 3"/>
    <property type="match status" value="1"/>
</dbReference>
<dbReference type="InterPro" id="IPR045851">
    <property type="entry name" value="AMP-bd_C_sf"/>
</dbReference>
<dbReference type="PROSITE" id="PS00455">
    <property type="entry name" value="AMP_BINDING"/>
    <property type="match status" value="1"/>
</dbReference>
<evidence type="ECO:0000256" key="2">
    <source>
        <dbReference type="ARBA" id="ARBA00006432"/>
    </source>
</evidence>
<dbReference type="InterPro" id="IPR000873">
    <property type="entry name" value="AMP-dep_synth/lig_dom"/>
</dbReference>
<dbReference type="Pfam" id="PF00668">
    <property type="entry name" value="Condensation"/>
    <property type="match status" value="2"/>
</dbReference>
<dbReference type="InterPro" id="IPR025110">
    <property type="entry name" value="AMP-bd_C"/>
</dbReference>
<dbReference type="NCBIfam" id="TIGR01733">
    <property type="entry name" value="AA-adenyl-dom"/>
    <property type="match status" value="1"/>
</dbReference>
<dbReference type="Gene3D" id="3.40.50.980">
    <property type="match status" value="2"/>
</dbReference>
<dbReference type="Gene3D" id="3.30.559.30">
    <property type="entry name" value="Nonribosomal peptide synthetase, condensation domain"/>
    <property type="match status" value="2"/>
</dbReference>
<dbReference type="PANTHER" id="PTHR45398">
    <property type="match status" value="1"/>
</dbReference>
<dbReference type="GO" id="GO:0003824">
    <property type="term" value="F:catalytic activity"/>
    <property type="evidence" value="ECO:0007669"/>
    <property type="project" value="InterPro"/>
</dbReference>
<keyword evidence="3" id="KW-0596">Phosphopantetheine</keyword>
<dbReference type="FunFam" id="3.30.559.10:FF:000012">
    <property type="entry name" value="Non-ribosomal peptide synthetase"/>
    <property type="match status" value="1"/>
</dbReference>
<organism evidence="6 7">
    <name type="scientific">Pseudomonas caricapapayae</name>
    <dbReference type="NCBI Taxonomy" id="46678"/>
    <lineage>
        <taxon>Bacteria</taxon>
        <taxon>Pseudomonadati</taxon>
        <taxon>Pseudomonadota</taxon>
        <taxon>Gammaproteobacteria</taxon>
        <taxon>Pseudomonadales</taxon>
        <taxon>Pseudomonadaceae</taxon>
        <taxon>Pseudomonas</taxon>
    </lineage>
</organism>
<name>A0A3M6F1N9_9PSED</name>
<keyword evidence="4" id="KW-0597">Phosphoprotein</keyword>
<dbReference type="Pfam" id="PF00501">
    <property type="entry name" value="AMP-binding"/>
    <property type="match status" value="1"/>
</dbReference>
<gene>
    <name evidence="6" type="ORF">ALP05_04851</name>
</gene>
<dbReference type="SUPFAM" id="SSF56801">
    <property type="entry name" value="Acetyl-CoA synthetase-like"/>
    <property type="match status" value="1"/>
</dbReference>
<dbReference type="GO" id="GO:0031177">
    <property type="term" value="F:phosphopantetheine binding"/>
    <property type="evidence" value="ECO:0007669"/>
    <property type="project" value="InterPro"/>
</dbReference>
<dbReference type="PANTHER" id="PTHR45398:SF1">
    <property type="entry name" value="ENZYME, PUTATIVE (JCVI)-RELATED"/>
    <property type="match status" value="1"/>
</dbReference>
<dbReference type="InterPro" id="IPR006162">
    <property type="entry name" value="Ppantetheine_attach_site"/>
</dbReference>
<dbReference type="PROSITE" id="PS50075">
    <property type="entry name" value="CARRIER"/>
    <property type="match status" value="1"/>
</dbReference>
<dbReference type="Pfam" id="PF00550">
    <property type="entry name" value="PP-binding"/>
    <property type="match status" value="1"/>
</dbReference>
<dbReference type="EMBL" id="RBUY01000114">
    <property type="protein sequence ID" value="RMV74430.1"/>
    <property type="molecule type" value="Genomic_DNA"/>
</dbReference>
<dbReference type="GO" id="GO:0044550">
    <property type="term" value="P:secondary metabolite biosynthetic process"/>
    <property type="evidence" value="ECO:0007669"/>
    <property type="project" value="UniProtKB-ARBA"/>
</dbReference>
<evidence type="ECO:0000259" key="5">
    <source>
        <dbReference type="PROSITE" id="PS50075"/>
    </source>
</evidence>
<dbReference type="InterPro" id="IPR020806">
    <property type="entry name" value="PKS_PP-bd"/>
</dbReference>
<dbReference type="InterPro" id="IPR023213">
    <property type="entry name" value="CAT-like_dom_sf"/>
</dbReference>
<evidence type="ECO:0000313" key="6">
    <source>
        <dbReference type="EMBL" id="RMV74430.1"/>
    </source>
</evidence>
<dbReference type="FunFam" id="2.30.38.10:FF:000001">
    <property type="entry name" value="Non-ribosomal peptide synthetase PvdI"/>
    <property type="match status" value="1"/>
</dbReference>
<evidence type="ECO:0000313" key="7">
    <source>
        <dbReference type="Proteomes" id="UP000269872"/>
    </source>
</evidence>
<dbReference type="Proteomes" id="UP000269872">
    <property type="component" value="Unassembled WGS sequence"/>
</dbReference>
<dbReference type="FunFam" id="3.30.300.30:FF:000010">
    <property type="entry name" value="Enterobactin synthetase component F"/>
    <property type="match status" value="1"/>
</dbReference>
<protein>
    <submittedName>
        <fullName evidence="6">Peptide synthase</fullName>
    </submittedName>
</protein>
<dbReference type="InterPro" id="IPR020845">
    <property type="entry name" value="AMP-binding_CS"/>
</dbReference>
<feature type="domain" description="Carrier" evidence="5">
    <location>
        <begin position="1437"/>
        <end position="1512"/>
    </location>
</feature>
<evidence type="ECO:0000256" key="3">
    <source>
        <dbReference type="ARBA" id="ARBA00022450"/>
    </source>
</evidence>
<dbReference type="CDD" id="cd19534">
    <property type="entry name" value="E_NRPS"/>
    <property type="match status" value="1"/>
</dbReference>
<dbReference type="FunFam" id="3.40.50.980:FF:000001">
    <property type="entry name" value="Non-ribosomal peptide synthetase"/>
    <property type="match status" value="1"/>
</dbReference>
<sequence>MVLRHPIPERQHWNQSLVLEPLSTLDPRLLEQALRAVLEQHDALRLSFTEHNGQWQAEHRAVMAESLLIQARVADMAECAALYADTQRSLDLQNGPLLRALLVDGPQDRQRLLLVIHHLVVDGVSWRVLLDDLQSAYRQSSEAMPVRFAAKTSALRDWAARLQAYAGNESLREELQVWQRQLGGPAAQLPCHNPSGGQQNRHAQTVSVRLDAERTRQLLQQAPSAYHTQVNDLLLTALADVICRWSGQPSTLVQLEGHGRETLFDEIDLTRTVGWFTSAYPLRLTPALAADATPGDSIKAIKEQLRQVPHKGLGYGVLRYLADSASRAAMQALPVAPITFNYLGQFDQSFASDALFRPLEESPGAAHDPHAPLPNELSIDSQVYGGELLLRWTFSAERYQPGAIEALAQDYLAQLQALVAHCLADGSGGLTPSDFPLADLDQAQLDALPVPASHIEDVYPLTPMQEGMLLHTLLEPGTGLYYMQDRYRINSALDPQRFAQAWQAVIARHEALRASFCWDIGETMLQVIHKPGSTPIDYLDWRDVPEDQQEPRLQALLKSEREAGFNLLDQPPFHLRLIRVDEARYWFMMSNHHILIDAWCRSLLMNDFFDIYTALGEGRDAQLTPAPRYRDYIGWLQRRGLAQARDWWQHNLRGFERPTPIPSDRPFLREHAGDSGGMVVGDCYTRLDESDGAHLRELAQQHQLTVNTFAQAAWALTLRRMSGDRDVVFGVTVAGRPVELPQMQRTVGLFINTIALRIGMPADDQRCSVRQWLSQLLDSNMQLREYEYLPLVTIQENSELPKGQPLFDSLFVFENAPVEVSVLDRAQSLNATSDSGRTHTNYPLTAVCYPGDDLGLHLSYDQRYFDESTVQNMLAEFKRLLLALIEGFHGDMAELALVSDQERSFLIEGCNQSEHAYPLDKSYVELFEAQVEAHPQRTAVSCLDRQLSYAELNIASNRLGHVLIKAGIGFDQPVAVLAERGPELLGMIIGSFKAGAGYLPLDPALPDSRLSGIIGQSGTPVLVCSVQCIEQGKALLDALPEAHRPLLLVWEHVQQNDSAQHNPGRYSTPDNLAYVIFTSGSTGLPKGVIVEQRGMLNNQLSKVPYLSLSDSDVIAQTASQSFDISVWQFLAAPLFGARVDIVPNDIARDPQALLAHVQAQRISVLESVPSLITGLLAEEQAVLDSLRWMLPTGEAMPPELASQWLQRYPGIGLVNAYGPAECSDDVAFFRVDADSTRSAYLPIGSPTDNNRLYLLDDTLDLVPLGAVGELCVAGAGVGRGYVADPLRTVPVFVPHPFGAPGERLYRTGDLARRRKDGVLEYVGRVDHQVKIRGYRIELGEIESRLQEHPALRESVVLDVDGPLGKVLAAYLVPRSAVQDHDALRDELKAHLKASLPDYMVPAHLVILEAMPLTPNGKLDRKALPTPDVSQVQQDYQAPQTEMEQQLATIWADVLKVDRVGITDNFFELGGHSLLATQVVTRAQKLLQRNVPLRAMFEFNTVQALAAHLESLGGAQVDEQKFDRLADLMAELEGL</sequence>
<dbReference type="SUPFAM" id="SSF52777">
    <property type="entry name" value="CoA-dependent acyltransferases"/>
    <property type="match status" value="4"/>
</dbReference>
<dbReference type="InterPro" id="IPR010060">
    <property type="entry name" value="NRPS_synth"/>
</dbReference>
<dbReference type="FunFam" id="1.10.1200.10:FF:000005">
    <property type="entry name" value="Nonribosomal peptide synthetase 1"/>
    <property type="match status" value="1"/>
</dbReference>
<proteinExistence type="inferred from homology"/>